<dbReference type="PANTHER" id="PTHR43358:SF4">
    <property type="entry name" value="ALPHA_BETA HYDROLASE FOLD-1 DOMAIN-CONTAINING PROTEIN"/>
    <property type="match status" value="1"/>
</dbReference>
<dbReference type="Pfam" id="PF00561">
    <property type="entry name" value="Abhydrolase_1"/>
    <property type="match status" value="1"/>
</dbReference>
<dbReference type="GeneID" id="14903847"/>
<keyword evidence="2" id="KW-0645">Protease</keyword>
<dbReference type="SUPFAM" id="SSF53474">
    <property type="entry name" value="alpha/beta-Hydrolases"/>
    <property type="match status" value="1"/>
</dbReference>
<dbReference type="eggNOG" id="KOG1552">
    <property type="taxonomic scope" value="Eukaryota"/>
</dbReference>
<evidence type="ECO:0000313" key="3">
    <source>
        <dbReference type="Proteomes" id="UP000008983"/>
    </source>
</evidence>
<dbReference type="OMA" id="MNQPFTA"/>
<dbReference type="AlphaFoldDB" id="G0R435"/>
<dbReference type="PANTHER" id="PTHR43358">
    <property type="entry name" value="ALPHA/BETA-HYDROLASE"/>
    <property type="match status" value="1"/>
</dbReference>
<evidence type="ECO:0000313" key="2">
    <source>
        <dbReference type="EMBL" id="EGR27774.1"/>
    </source>
</evidence>
<keyword evidence="2" id="KW-0378">Hydrolase</keyword>
<dbReference type="EC" id="3.4.11.5" evidence="2"/>
<dbReference type="InParanoid" id="G0R435"/>
<evidence type="ECO:0000259" key="1">
    <source>
        <dbReference type="Pfam" id="PF00561"/>
    </source>
</evidence>
<proteinExistence type="predicted"/>
<dbReference type="InterPro" id="IPR029058">
    <property type="entry name" value="AB_hydrolase_fold"/>
</dbReference>
<dbReference type="GO" id="GO:0004177">
    <property type="term" value="F:aminopeptidase activity"/>
    <property type="evidence" value="ECO:0007669"/>
    <property type="project" value="UniProtKB-KW"/>
</dbReference>
<feature type="domain" description="AB hydrolase-1" evidence="1">
    <location>
        <begin position="77"/>
        <end position="159"/>
    </location>
</feature>
<dbReference type="InterPro" id="IPR000073">
    <property type="entry name" value="AB_hydrolase_1"/>
</dbReference>
<dbReference type="Gene3D" id="3.40.50.1820">
    <property type="entry name" value="alpha/beta hydrolase"/>
    <property type="match status" value="1"/>
</dbReference>
<dbReference type="InterPro" id="IPR052920">
    <property type="entry name" value="DNA-binding_regulatory"/>
</dbReference>
<dbReference type="OrthoDB" id="10249433at2759"/>
<reference evidence="2 3" key="1">
    <citation type="submission" date="2011-07" db="EMBL/GenBank/DDBJ databases">
        <authorList>
            <person name="Coyne R."/>
            <person name="Brami D."/>
            <person name="Johnson J."/>
            <person name="Hostetler J."/>
            <person name="Hannick L."/>
            <person name="Clark T."/>
            <person name="Cassidy-Hanley D."/>
            <person name="Inman J."/>
        </authorList>
    </citation>
    <scope>NUCLEOTIDE SEQUENCE [LARGE SCALE GENOMIC DNA]</scope>
    <source>
        <strain evidence="2 3">G5</strain>
    </source>
</reference>
<dbReference type="STRING" id="857967.G0R435"/>
<sequence>MFDFFINIKKKYDQIWKNIIQPSRQQYSLQDLGPNTQIINGHIIQRKDLIIKNQKNQNLQCTIYQSLQNTLIKFQPCIIYLHGNQGSRVESTAIINHVMPQFTLVSFDFSGSGKSEGQYVTMGFNESKDLECVISQIKLLIKNIGQIIIWGRSMGAVTAILCETQVDCLILDSGFSDLKQLIQEIALRKMKINKIIFDGIFMLIQNKIKEVLNGVDIFDIKICLKVEKIKCPVLFAYSKNDEFILNYHTKNMFNFCKSLNKKCIEFEGGHNSFRPFQFYQQVISFLNRFIQNKQIFLLKNNQFLLFGYFSSKNNVSNKNLENQNFCFKRQKIFSQTTLQDYSDNKKLNSQISTDQKSSYLNQNKIYLSNNLKDNQNTLNKKSYFQKRINLYIQLQYNFKRNKNLFVKKLKFQLKFF</sequence>
<keyword evidence="2" id="KW-0031">Aminopeptidase</keyword>
<organism evidence="2 3">
    <name type="scientific">Ichthyophthirius multifiliis</name>
    <name type="common">White spot disease agent</name>
    <name type="synonym">Ich</name>
    <dbReference type="NCBI Taxonomy" id="5932"/>
    <lineage>
        <taxon>Eukaryota</taxon>
        <taxon>Sar</taxon>
        <taxon>Alveolata</taxon>
        <taxon>Ciliophora</taxon>
        <taxon>Intramacronucleata</taxon>
        <taxon>Oligohymenophorea</taxon>
        <taxon>Hymenostomatida</taxon>
        <taxon>Ophryoglenina</taxon>
        <taxon>Ichthyophthirius</taxon>
    </lineage>
</organism>
<dbReference type="Proteomes" id="UP000008983">
    <property type="component" value="Unassembled WGS sequence"/>
</dbReference>
<dbReference type="RefSeq" id="XP_004026841.1">
    <property type="nucleotide sequence ID" value="XM_004026792.1"/>
</dbReference>
<protein>
    <submittedName>
        <fullName evidence="2">Serine protease family, putative</fullName>
        <ecNumber evidence="2">3.4.11.5</ecNumber>
    </submittedName>
</protein>
<name>G0R435_ICHMU</name>
<gene>
    <name evidence="2" type="ORF">IMG5_189470</name>
</gene>
<dbReference type="GO" id="GO:0006508">
    <property type="term" value="P:proteolysis"/>
    <property type="evidence" value="ECO:0007669"/>
    <property type="project" value="UniProtKB-KW"/>
</dbReference>
<keyword evidence="3" id="KW-1185">Reference proteome</keyword>
<accession>G0R435</accession>
<dbReference type="EMBL" id="GL984324">
    <property type="protein sequence ID" value="EGR27774.1"/>
    <property type="molecule type" value="Genomic_DNA"/>
</dbReference>